<organism evidence="2 3">
    <name type="scientific">Telmatospirillum siberiense</name>
    <dbReference type="NCBI Taxonomy" id="382514"/>
    <lineage>
        <taxon>Bacteria</taxon>
        <taxon>Pseudomonadati</taxon>
        <taxon>Pseudomonadota</taxon>
        <taxon>Alphaproteobacteria</taxon>
        <taxon>Rhodospirillales</taxon>
        <taxon>Rhodospirillaceae</taxon>
        <taxon>Telmatospirillum</taxon>
    </lineage>
</organism>
<feature type="compositionally biased region" description="Pro residues" evidence="1">
    <location>
        <begin position="21"/>
        <end position="32"/>
    </location>
</feature>
<reference evidence="3" key="1">
    <citation type="submission" date="2017-12" db="EMBL/GenBank/DDBJ databases">
        <title>Draft genome sequence of Telmatospirillum siberiense 26-4b1T, an acidotolerant peatland alphaproteobacterium potentially involved in sulfur cycling.</title>
        <authorList>
            <person name="Hausmann B."/>
            <person name="Pjevac P."/>
            <person name="Schreck K."/>
            <person name="Herbold C.W."/>
            <person name="Daims H."/>
            <person name="Wagner M."/>
            <person name="Pester M."/>
            <person name="Loy A."/>
        </authorList>
    </citation>
    <scope>NUCLEOTIDE SEQUENCE [LARGE SCALE GENOMIC DNA]</scope>
    <source>
        <strain evidence="3">26-4b1</strain>
    </source>
</reference>
<protein>
    <submittedName>
        <fullName evidence="2">Uncharacterized protein</fullName>
    </submittedName>
</protein>
<feature type="region of interest" description="Disordered" evidence="1">
    <location>
        <begin position="1"/>
        <end position="73"/>
    </location>
</feature>
<name>A0A2N3PMH9_9PROT</name>
<gene>
    <name evidence="2" type="ORF">CWS72_25975</name>
</gene>
<evidence type="ECO:0000313" key="2">
    <source>
        <dbReference type="EMBL" id="PKU21607.1"/>
    </source>
</evidence>
<keyword evidence="3" id="KW-1185">Reference proteome</keyword>
<feature type="compositionally biased region" description="Basic and acidic residues" evidence="1">
    <location>
        <begin position="56"/>
        <end position="73"/>
    </location>
</feature>
<evidence type="ECO:0000313" key="3">
    <source>
        <dbReference type="Proteomes" id="UP000233293"/>
    </source>
</evidence>
<dbReference type="AlphaFoldDB" id="A0A2N3PMH9"/>
<dbReference type="RefSeq" id="WP_101253574.1">
    <property type="nucleotide sequence ID" value="NZ_PIUM01000050.1"/>
</dbReference>
<evidence type="ECO:0000256" key="1">
    <source>
        <dbReference type="SAM" id="MobiDB-lite"/>
    </source>
</evidence>
<sequence length="219" mass="22982">MITPVQQTPLPLDPIRQQITPTPPVAPPPPPSLAETPIRAADSSQDKFSPEDDGNRDEQRSNDLTEQQRNETVGKLRSAYLRLHELQREANTAYASGNATRAKELASEAAGVAQSIPASVGFLQPAVAVLSQGSEGISSVAATFDVAREGLSTAKDVVDTAASIPYHPVADRIAINGMRLQVLDAMAGVEDLAAKTAEAVAAASADTLTALNQHLDVKA</sequence>
<dbReference type="EMBL" id="PIUM01000050">
    <property type="protein sequence ID" value="PKU21607.1"/>
    <property type="molecule type" value="Genomic_DNA"/>
</dbReference>
<proteinExistence type="predicted"/>
<comment type="caution">
    <text evidence="2">The sequence shown here is derived from an EMBL/GenBank/DDBJ whole genome shotgun (WGS) entry which is preliminary data.</text>
</comment>
<accession>A0A2N3PMH9</accession>
<dbReference type="Proteomes" id="UP000233293">
    <property type="component" value="Unassembled WGS sequence"/>
</dbReference>